<proteinExistence type="predicted"/>
<evidence type="ECO:0000313" key="1">
    <source>
        <dbReference type="EMBL" id="KKK93832.1"/>
    </source>
</evidence>
<dbReference type="EMBL" id="LAZR01047606">
    <property type="protein sequence ID" value="KKK93832.1"/>
    <property type="molecule type" value="Genomic_DNA"/>
</dbReference>
<comment type="caution">
    <text evidence="1">The sequence shown here is derived from an EMBL/GenBank/DDBJ whole genome shotgun (WGS) entry which is preliminary data.</text>
</comment>
<gene>
    <name evidence="1" type="ORF">LCGC14_2688900</name>
</gene>
<dbReference type="AlphaFoldDB" id="A0A0F8ZJ38"/>
<name>A0A0F8ZJ38_9ZZZZ</name>
<reference evidence="1" key="1">
    <citation type="journal article" date="2015" name="Nature">
        <title>Complex archaea that bridge the gap between prokaryotes and eukaryotes.</title>
        <authorList>
            <person name="Spang A."/>
            <person name="Saw J.H."/>
            <person name="Jorgensen S.L."/>
            <person name="Zaremba-Niedzwiedzka K."/>
            <person name="Martijn J."/>
            <person name="Lind A.E."/>
            <person name="van Eijk R."/>
            <person name="Schleper C."/>
            <person name="Guy L."/>
            <person name="Ettema T.J."/>
        </authorList>
    </citation>
    <scope>NUCLEOTIDE SEQUENCE</scope>
</reference>
<accession>A0A0F8ZJ38</accession>
<sequence>MSDLSEWMQLLDDSFERGRISLRTRIAKFREKAGEPHAEIILGDDPEWQERIGFWRVEGGVIRIRARYNDDFDPADRTDITLLELEALSKAYNHELIGG</sequence>
<protein>
    <submittedName>
        <fullName evidence="1">Uncharacterized protein</fullName>
    </submittedName>
</protein>
<organism evidence="1">
    <name type="scientific">marine sediment metagenome</name>
    <dbReference type="NCBI Taxonomy" id="412755"/>
    <lineage>
        <taxon>unclassified sequences</taxon>
        <taxon>metagenomes</taxon>
        <taxon>ecological metagenomes</taxon>
    </lineage>
</organism>